<name>A0AAV7Q7U1_PLEWA</name>
<organism evidence="1 2">
    <name type="scientific">Pleurodeles waltl</name>
    <name type="common">Iberian ribbed newt</name>
    <dbReference type="NCBI Taxonomy" id="8319"/>
    <lineage>
        <taxon>Eukaryota</taxon>
        <taxon>Metazoa</taxon>
        <taxon>Chordata</taxon>
        <taxon>Craniata</taxon>
        <taxon>Vertebrata</taxon>
        <taxon>Euteleostomi</taxon>
        <taxon>Amphibia</taxon>
        <taxon>Batrachia</taxon>
        <taxon>Caudata</taxon>
        <taxon>Salamandroidea</taxon>
        <taxon>Salamandridae</taxon>
        <taxon>Pleurodelinae</taxon>
        <taxon>Pleurodeles</taxon>
    </lineage>
</organism>
<proteinExistence type="predicted"/>
<keyword evidence="2" id="KW-1185">Reference proteome</keyword>
<protein>
    <submittedName>
        <fullName evidence="1">Uncharacterized protein</fullName>
    </submittedName>
</protein>
<dbReference type="EMBL" id="JANPWB010000010">
    <property type="protein sequence ID" value="KAJ1135227.1"/>
    <property type="molecule type" value="Genomic_DNA"/>
</dbReference>
<accession>A0AAV7Q7U1</accession>
<sequence length="90" mass="10216">MKGQTTVPHAAPFKLAHLTVPERLTGQSNTVYIWQRSERDCAKITRSDLSRAAESRFCILIRRRASSRLVVRDIVLLKGHEEQLSSSLAR</sequence>
<dbReference type="Proteomes" id="UP001066276">
    <property type="component" value="Chromosome 6"/>
</dbReference>
<reference evidence="1" key="1">
    <citation type="journal article" date="2022" name="bioRxiv">
        <title>Sequencing and chromosome-scale assembly of the giantPleurodeles waltlgenome.</title>
        <authorList>
            <person name="Brown T."/>
            <person name="Elewa A."/>
            <person name="Iarovenko S."/>
            <person name="Subramanian E."/>
            <person name="Araus A.J."/>
            <person name="Petzold A."/>
            <person name="Susuki M."/>
            <person name="Suzuki K.-i.T."/>
            <person name="Hayashi T."/>
            <person name="Toyoda A."/>
            <person name="Oliveira C."/>
            <person name="Osipova E."/>
            <person name="Leigh N.D."/>
            <person name="Simon A."/>
            <person name="Yun M.H."/>
        </authorList>
    </citation>
    <scope>NUCLEOTIDE SEQUENCE</scope>
    <source>
        <strain evidence="1">20211129_DDA</strain>
        <tissue evidence="1">Liver</tissue>
    </source>
</reference>
<comment type="caution">
    <text evidence="1">The sequence shown here is derived from an EMBL/GenBank/DDBJ whole genome shotgun (WGS) entry which is preliminary data.</text>
</comment>
<evidence type="ECO:0000313" key="1">
    <source>
        <dbReference type="EMBL" id="KAJ1135227.1"/>
    </source>
</evidence>
<dbReference type="AlphaFoldDB" id="A0AAV7Q7U1"/>
<gene>
    <name evidence="1" type="ORF">NDU88_001671</name>
</gene>
<evidence type="ECO:0000313" key="2">
    <source>
        <dbReference type="Proteomes" id="UP001066276"/>
    </source>
</evidence>